<feature type="region of interest" description="Disordered" evidence="1">
    <location>
        <begin position="1191"/>
        <end position="1241"/>
    </location>
</feature>
<feature type="compositionally biased region" description="Basic and acidic residues" evidence="1">
    <location>
        <begin position="90"/>
        <end position="100"/>
    </location>
</feature>
<feature type="region of interest" description="Disordered" evidence="1">
    <location>
        <begin position="1"/>
        <end position="38"/>
    </location>
</feature>
<feature type="region of interest" description="Disordered" evidence="1">
    <location>
        <begin position="2047"/>
        <end position="2082"/>
    </location>
</feature>
<feature type="compositionally biased region" description="Basic and acidic residues" evidence="1">
    <location>
        <begin position="792"/>
        <end position="809"/>
    </location>
</feature>
<feature type="compositionally biased region" description="Polar residues" evidence="1">
    <location>
        <begin position="63"/>
        <end position="88"/>
    </location>
</feature>
<feature type="region of interest" description="Disordered" evidence="1">
    <location>
        <begin position="63"/>
        <end position="116"/>
    </location>
</feature>
<feature type="compositionally biased region" description="Polar residues" evidence="1">
    <location>
        <begin position="734"/>
        <end position="749"/>
    </location>
</feature>
<feature type="region of interest" description="Disordered" evidence="1">
    <location>
        <begin position="1255"/>
        <end position="1283"/>
    </location>
</feature>
<evidence type="ECO:0000313" key="2">
    <source>
        <dbReference type="EnsemblMetazoa" id="XP_024081899.1"/>
    </source>
</evidence>
<feature type="compositionally biased region" description="Basic and acidic residues" evidence="1">
    <location>
        <begin position="1"/>
        <end position="10"/>
    </location>
</feature>
<feature type="compositionally biased region" description="Polar residues" evidence="1">
    <location>
        <begin position="655"/>
        <end position="664"/>
    </location>
</feature>
<protein>
    <submittedName>
        <fullName evidence="2">Uncharacterized protein</fullName>
    </submittedName>
</protein>
<sequence>MEKKGDDLCQRKTGRSHLLNRRSNLQSTQSQRSTGSRVLFPYGTENSINSSILDGLTSIQSYASQPSTSKSPSHIPVYSNSSRSTNSGIGDRKESNERCELGSSKHTLSSLPIGHSSLSSLENKKQMNDEPMTEVCPKAAETIDGTRKELKELKQIILSHNNINHCRMQELISLMEVVVQKAHEVHSSNVKLKEQSIIPLNAGKDLDSHQDSIVMIEQQSMKPLAEKLLKEHEEAQKKLKHTLRLVQSPPLYSCDESVNSSEMDCDILTYNNSNCDDNFDNMSDNDMNEQLQDSYSSTCTDDQQFSREHPNYINNQVEVVSMYSICDRPSNVGMSDQQVVVNDSARNKTNKMGKNKVYNDFLAYKTGLQQESKKEKRINKPTAGRKTEQQQQVMDESQKVITMGDKMSSGRMPRAVPQKRAIGVRDGKSQKQKKGCDSPPSSPRGMKQAPVKQSKGKNKPTNVDQTILPQLPTICEDGQEMYYDQQAIYANNLPSQQMMFRGGKQKARKDLPAQQMMFTDGQKIQTDMSSQQMIFVGHKVQSEPICPETKRRPSRNITKITSKSMSSQQMIFVDQKVQSEKPKPPLPGKPKAVPPPPKVKEPRSCSPAIKETVQKPRSCSPKIKEMTPQPRVCSPSIKESVHSPRLSPPKFQEPKASSGQQLISIKSEYKPRSPSPAVRTEVGTSNQFISVPGIGRRSRSPSVKQPGFASNQFITMKPFPPKLAVGKNGKQKIPNDSSSQQKIFTPRNDNSQQLVLTGGQQKIQNDLSQQMIFRGGQQIRSGARSPHSSSPKRKEQARSQRVSPEKYDTAHGQNQTINVEPVTSPSSQRLLRDSVASLVESQRHVVGSITNMESSQRVMSDPLAFIRGHSPHFGSISSVTSPHLRDDSLSQLSFLNELLDPKMSSQFVTTDLPTHRSDQRVISKRESFGSSQFVTTDSPTHMSDQRVISKRESFGSSQFVTADSPTHMSDQRVISKRESFGSSQFVTTDSPTHMSDQRVISKRESFGSSQFGTTDSPTHRLDQRVVRESLGSQVSQLLITKDSPSQVSGHLLKESLAQVSDHQIGKAALSSQVSFPHLSKPSLHSESSIPVDRKEDHPIPQESVHHIPKESFGSQDQIPKRPFDSVECNTLNESFDTYDRQVPKESFASQVPYYHTNKDSDAAEDTYRTPIGLGAISPKLSQTPAESIAIKPKLSRTPAEPAAFTPKYSLTTGDSSACDSRYSRTIGESSTPGPKHSRSPADLVIYDPMHSQIPVESFTYGPKHSRTPGESSTYGPKHSRSPADLVIYDPMHSQIPVESFTYGPKQSRSPGELSLRDRKHSRTPGELSIHHPKHSRTSGELFTYGPKHSRSPGELSLRDRKRSRTPGELSIHHPKHSRTQGELAEYRPKHSQTSVEGQRFEPISRQTPAELLKSQASSQRLVKESMASLASSQRLLNDSVYNQNVYVPTKTSPHESSPQRVIVPSAKAKDKTSPRKSPKFRSRSLPSGQSDRSSRGIKSVFGGRSHSAGKEGRRSWSPPPIPEVSESLEEGANITRGLFATKPGDMDNQHISVAPKFQFEDVINGSGQNIMAPHRPFPVDSATSEASDQTALFGSQYITPQDVESNQTISYNAGQQMIVKSISSSPDINGHKKKSPSVKVSRVGQYLNTSKQKQKKKNKLTNHKMFEDSFEGLNDAKEESSQQITHISLAETGCQHNMILIADGLSMQTGMLQVAARRVVVVDEDLSFFQGTLMDSAFEISNAITAGADAYIRSESLVGNGTQLVSVVDLQDGNCYIKKQGILQPDMEYPQEEDKLVNMESDLRPTFYDLVKMGYQEFSKGDYGQNKALLINSPNLTEIISGYEVKNIELERSSSHQQFPPFGSEGDTNPNDFEHYNNGELLNQLNILPYDHEDTVNAGDFYYVDPESADEKPPLGEFSGQIDKAPKKSANHREAVGQVDHKVKKSSKIYSNSQQVIIRPADSQQMIIRQEPKSSFRDTSSQHIINSPKISVSGVASRISQLDELSSCSSETQQLSYCSSTSGSVQLIQTERRTPEIEVPLPVEAAEQFDSNDSDEEEYYVSATDDVLPQNEPEETLPDEDSIDSFNLMDEEKEASPPETAFEVERGTNVMAPITSEESLPDVVHDKSVQGEPILGSSSSETNIRDHDSQQMIAEISKSSQNLIILNNASPRTYHVNQLRKISRHQPKEYRFKIVKK</sequence>
<proteinExistence type="predicted"/>
<feature type="compositionally biased region" description="Polar residues" evidence="1">
    <location>
        <begin position="700"/>
        <end position="714"/>
    </location>
</feature>
<dbReference type="RefSeq" id="XP_024081899.1">
    <property type="nucleotide sequence ID" value="XM_024226131.1"/>
</dbReference>
<dbReference type="GeneID" id="106668873"/>
<feature type="compositionally biased region" description="Polar residues" evidence="1">
    <location>
        <begin position="1208"/>
        <end position="1218"/>
    </location>
</feature>
<feature type="region of interest" description="Disordered" evidence="1">
    <location>
        <begin position="1077"/>
        <end position="1096"/>
    </location>
</feature>
<feature type="compositionally biased region" description="Polar residues" evidence="1">
    <location>
        <begin position="459"/>
        <end position="468"/>
    </location>
</feature>
<name>A0A8I6SN91_CIMLE</name>
<dbReference type="EnsemblMetazoa" id="XM_024226131.1">
    <property type="protein sequence ID" value="XP_024081899.1"/>
    <property type="gene ID" value="LOC106668873"/>
</dbReference>
<evidence type="ECO:0000313" key="3">
    <source>
        <dbReference type="Proteomes" id="UP000494040"/>
    </source>
</evidence>
<organism evidence="2 3">
    <name type="scientific">Cimex lectularius</name>
    <name type="common">Bed bug</name>
    <name type="synonym">Acanthia lectularia</name>
    <dbReference type="NCBI Taxonomy" id="79782"/>
    <lineage>
        <taxon>Eukaryota</taxon>
        <taxon>Metazoa</taxon>
        <taxon>Ecdysozoa</taxon>
        <taxon>Arthropoda</taxon>
        <taxon>Hexapoda</taxon>
        <taxon>Insecta</taxon>
        <taxon>Pterygota</taxon>
        <taxon>Neoptera</taxon>
        <taxon>Paraneoptera</taxon>
        <taxon>Hemiptera</taxon>
        <taxon>Heteroptera</taxon>
        <taxon>Panheteroptera</taxon>
        <taxon>Cimicomorpha</taxon>
        <taxon>Cimicidae</taxon>
        <taxon>Cimex</taxon>
    </lineage>
</organism>
<feature type="compositionally biased region" description="Polar residues" evidence="1">
    <location>
        <begin position="1447"/>
        <end position="1459"/>
    </location>
</feature>
<feature type="compositionally biased region" description="Pro residues" evidence="1">
    <location>
        <begin position="584"/>
        <end position="597"/>
    </location>
</feature>
<dbReference type="Proteomes" id="UP000494040">
    <property type="component" value="Unassembled WGS sequence"/>
</dbReference>
<evidence type="ECO:0000256" key="1">
    <source>
        <dbReference type="SAM" id="MobiDB-lite"/>
    </source>
</evidence>
<accession>A0A8I6SN91</accession>
<reference evidence="2" key="1">
    <citation type="submission" date="2022-01" db="UniProtKB">
        <authorList>
            <consortium name="EnsemblMetazoa"/>
        </authorList>
    </citation>
    <scope>IDENTIFICATION</scope>
</reference>
<feature type="region of interest" description="Disordered" evidence="1">
    <location>
        <begin position="579"/>
        <end position="749"/>
    </location>
</feature>
<feature type="compositionally biased region" description="Low complexity" evidence="1">
    <location>
        <begin position="26"/>
        <end position="37"/>
    </location>
</feature>
<feature type="region of interest" description="Disordered" evidence="1">
    <location>
        <begin position="1447"/>
        <end position="1527"/>
    </location>
</feature>
<keyword evidence="3" id="KW-1185">Reference proteome</keyword>
<dbReference type="KEGG" id="clec:106668873"/>
<dbReference type="OrthoDB" id="10692772at2759"/>
<feature type="region of interest" description="Disordered" evidence="1">
    <location>
        <begin position="1297"/>
        <end position="1408"/>
    </location>
</feature>
<feature type="compositionally biased region" description="Acidic residues" evidence="1">
    <location>
        <begin position="2072"/>
        <end position="2082"/>
    </location>
</feature>
<feature type="compositionally biased region" description="Acidic residues" evidence="1">
    <location>
        <begin position="2050"/>
        <end position="2059"/>
    </location>
</feature>
<feature type="region of interest" description="Disordered" evidence="1">
    <location>
        <begin position="778"/>
        <end position="828"/>
    </location>
</feature>
<feature type="compositionally biased region" description="Polar residues" evidence="1">
    <location>
        <begin position="811"/>
        <end position="828"/>
    </location>
</feature>
<feature type="region of interest" description="Disordered" evidence="1">
    <location>
        <begin position="369"/>
        <end position="469"/>
    </location>
</feature>